<organism evidence="2 3">
    <name type="scientific">Austropuccinia psidii MF-1</name>
    <dbReference type="NCBI Taxonomy" id="1389203"/>
    <lineage>
        <taxon>Eukaryota</taxon>
        <taxon>Fungi</taxon>
        <taxon>Dikarya</taxon>
        <taxon>Basidiomycota</taxon>
        <taxon>Pucciniomycotina</taxon>
        <taxon>Pucciniomycetes</taxon>
        <taxon>Pucciniales</taxon>
        <taxon>Sphaerophragmiaceae</taxon>
        <taxon>Austropuccinia</taxon>
    </lineage>
</organism>
<proteinExistence type="predicted"/>
<accession>A0A9Q3JBK9</accession>
<sequence>MNEISLETGPMRYGIPHYSKAFSNRAWKTKGLTWPSTGKKLGKACKRYIPQGLYGNHQRLESQQEFQAFRREDSQDKGKSSHNSGFRGEMEPEREYSDFFRLTRSRPKRLCESFKPLRIQKISGKGSKFFIIPGSFQEKTKTKGK</sequence>
<name>A0A9Q3JBK9_9BASI</name>
<evidence type="ECO:0000256" key="1">
    <source>
        <dbReference type="SAM" id="MobiDB-lite"/>
    </source>
</evidence>
<reference evidence="2" key="1">
    <citation type="submission" date="2021-03" db="EMBL/GenBank/DDBJ databases">
        <title>Draft genome sequence of rust myrtle Austropuccinia psidii MF-1, a brazilian biotype.</title>
        <authorList>
            <person name="Quecine M.C."/>
            <person name="Pachon D.M.R."/>
            <person name="Bonatelli M.L."/>
            <person name="Correr F.H."/>
            <person name="Franceschini L.M."/>
            <person name="Leite T.F."/>
            <person name="Margarido G.R.A."/>
            <person name="Almeida C.A."/>
            <person name="Ferrarezi J.A."/>
            <person name="Labate C.A."/>
        </authorList>
    </citation>
    <scope>NUCLEOTIDE SEQUENCE</scope>
    <source>
        <strain evidence="2">MF-1</strain>
    </source>
</reference>
<evidence type="ECO:0000313" key="3">
    <source>
        <dbReference type="Proteomes" id="UP000765509"/>
    </source>
</evidence>
<gene>
    <name evidence="2" type="ORF">O181_098541</name>
</gene>
<feature type="compositionally biased region" description="Basic and acidic residues" evidence="1">
    <location>
        <begin position="60"/>
        <end position="79"/>
    </location>
</feature>
<keyword evidence="3" id="KW-1185">Reference proteome</keyword>
<dbReference type="AlphaFoldDB" id="A0A9Q3JBK9"/>
<dbReference type="Proteomes" id="UP000765509">
    <property type="component" value="Unassembled WGS sequence"/>
</dbReference>
<feature type="region of interest" description="Disordered" evidence="1">
    <location>
        <begin position="60"/>
        <end position="92"/>
    </location>
</feature>
<dbReference type="EMBL" id="AVOT02067211">
    <property type="protein sequence ID" value="MBW0558826.1"/>
    <property type="molecule type" value="Genomic_DNA"/>
</dbReference>
<protein>
    <submittedName>
        <fullName evidence="2">Uncharacterized protein</fullName>
    </submittedName>
</protein>
<evidence type="ECO:0000313" key="2">
    <source>
        <dbReference type="EMBL" id="MBW0558826.1"/>
    </source>
</evidence>
<comment type="caution">
    <text evidence="2">The sequence shown here is derived from an EMBL/GenBank/DDBJ whole genome shotgun (WGS) entry which is preliminary data.</text>
</comment>